<evidence type="ECO:0000256" key="9">
    <source>
        <dbReference type="SAM" id="MobiDB-lite"/>
    </source>
</evidence>
<comment type="cofactor">
    <cofactor evidence="1">
        <name>Mn(2+)</name>
        <dbReference type="ChEBI" id="CHEBI:29035"/>
    </cofactor>
</comment>
<keyword evidence="5" id="KW-0479">Metal-binding</keyword>
<dbReference type="GO" id="GO:0030145">
    <property type="term" value="F:manganese ion binding"/>
    <property type="evidence" value="ECO:0007669"/>
    <property type="project" value="InterPro"/>
</dbReference>
<dbReference type="Gene3D" id="3.90.79.10">
    <property type="entry name" value="Nucleoside Triphosphate Pyrophosphohydrolase"/>
    <property type="match status" value="1"/>
</dbReference>
<keyword evidence="8" id="KW-0464">Manganese</keyword>
<reference evidence="11" key="1">
    <citation type="submission" date="2019-03" db="EMBL/GenBank/DDBJ databases">
        <title>Long read genome sequence of the mycoparasitic Pythium oligandrum ATCC 38472 isolated from sugarbeet rhizosphere.</title>
        <authorList>
            <person name="Gaulin E."/>
        </authorList>
    </citation>
    <scope>NUCLEOTIDE SEQUENCE</scope>
    <source>
        <strain evidence="11">ATCC 38472_TT</strain>
    </source>
</reference>
<dbReference type="GO" id="GO:0000184">
    <property type="term" value="P:nuclear-transcribed mRNA catabolic process, nonsense-mediated decay"/>
    <property type="evidence" value="ECO:0007669"/>
    <property type="project" value="InterPro"/>
</dbReference>
<feature type="compositionally biased region" description="Basic and acidic residues" evidence="9">
    <location>
        <begin position="339"/>
        <end position="349"/>
    </location>
</feature>
<dbReference type="AlphaFoldDB" id="A0A8K1CCU3"/>
<keyword evidence="6" id="KW-0378">Hydrolase</keyword>
<organism evidence="11 12">
    <name type="scientific">Pythium oligandrum</name>
    <name type="common">Mycoparasitic fungus</name>
    <dbReference type="NCBI Taxonomy" id="41045"/>
    <lineage>
        <taxon>Eukaryota</taxon>
        <taxon>Sar</taxon>
        <taxon>Stramenopiles</taxon>
        <taxon>Oomycota</taxon>
        <taxon>Peronosporomycetes</taxon>
        <taxon>Pythiales</taxon>
        <taxon>Pythiaceae</taxon>
        <taxon>Pythium</taxon>
    </lineage>
</organism>
<dbReference type="InterPro" id="IPR015797">
    <property type="entry name" value="NUDIX_hydrolase-like_dom_sf"/>
</dbReference>
<evidence type="ECO:0000256" key="8">
    <source>
        <dbReference type="ARBA" id="ARBA00023211"/>
    </source>
</evidence>
<dbReference type="PANTHER" id="PTHR23114">
    <property type="entry name" value="M7GPPPN-MRNA HYDROLASE"/>
    <property type="match status" value="1"/>
</dbReference>
<accession>A0A8K1CCU3</accession>
<dbReference type="PROSITE" id="PS51462">
    <property type="entry name" value="NUDIX"/>
    <property type="match status" value="1"/>
</dbReference>
<feature type="region of interest" description="Disordered" evidence="9">
    <location>
        <begin position="338"/>
        <end position="407"/>
    </location>
</feature>
<proteinExistence type="inferred from homology"/>
<dbReference type="PROSITE" id="PS00893">
    <property type="entry name" value="NUDIX_BOX"/>
    <property type="match status" value="1"/>
</dbReference>
<evidence type="ECO:0000256" key="2">
    <source>
        <dbReference type="ARBA" id="ARBA00004496"/>
    </source>
</evidence>
<keyword evidence="7" id="KW-0694">RNA-binding</keyword>
<feature type="compositionally biased region" description="Low complexity" evidence="9">
    <location>
        <begin position="380"/>
        <end position="407"/>
    </location>
</feature>
<dbReference type="OrthoDB" id="18996at2759"/>
<evidence type="ECO:0000256" key="6">
    <source>
        <dbReference type="ARBA" id="ARBA00022801"/>
    </source>
</evidence>
<keyword evidence="4" id="KW-0963">Cytoplasm</keyword>
<evidence type="ECO:0000256" key="3">
    <source>
        <dbReference type="ARBA" id="ARBA00005279"/>
    </source>
</evidence>
<dbReference type="GO" id="GO:0140933">
    <property type="term" value="F:5'-(N(7)-methylguanosine 5'-triphospho)-[mRNA] hydrolase activity"/>
    <property type="evidence" value="ECO:0007669"/>
    <property type="project" value="InterPro"/>
</dbReference>
<comment type="caution">
    <text evidence="11">The sequence shown here is derived from an EMBL/GenBank/DDBJ whole genome shotgun (WGS) entry which is preliminary data.</text>
</comment>
<dbReference type="Gene3D" id="1.10.10.1050">
    <property type="entry name" value="Dcp2, box A domain"/>
    <property type="match status" value="1"/>
</dbReference>
<dbReference type="PANTHER" id="PTHR23114:SF17">
    <property type="entry name" value="M7GPPPN-MRNA HYDROLASE"/>
    <property type="match status" value="1"/>
</dbReference>
<dbReference type="InterPro" id="IPR000086">
    <property type="entry name" value="NUDIX_hydrolase_dom"/>
</dbReference>
<dbReference type="GO" id="GO:0005737">
    <property type="term" value="C:cytoplasm"/>
    <property type="evidence" value="ECO:0007669"/>
    <property type="project" value="UniProtKB-SubCell"/>
</dbReference>
<evidence type="ECO:0000256" key="1">
    <source>
        <dbReference type="ARBA" id="ARBA00001936"/>
    </source>
</evidence>
<dbReference type="SMART" id="SM01125">
    <property type="entry name" value="DCP2"/>
    <property type="match status" value="1"/>
</dbReference>
<dbReference type="EMBL" id="SPLM01000108">
    <property type="protein sequence ID" value="TMW60455.1"/>
    <property type="molecule type" value="Genomic_DNA"/>
</dbReference>
<feature type="region of interest" description="Disordered" evidence="9">
    <location>
        <begin position="236"/>
        <end position="294"/>
    </location>
</feature>
<dbReference type="GO" id="GO:0000290">
    <property type="term" value="P:deadenylation-dependent decapping of nuclear-transcribed mRNA"/>
    <property type="evidence" value="ECO:0007669"/>
    <property type="project" value="InterPro"/>
</dbReference>
<evidence type="ECO:0000313" key="11">
    <source>
        <dbReference type="EMBL" id="TMW60455.1"/>
    </source>
</evidence>
<dbReference type="InterPro" id="IPR007722">
    <property type="entry name" value="DCP2_BoxA"/>
</dbReference>
<dbReference type="SUPFAM" id="SSF140586">
    <property type="entry name" value="Dcp2 domain-like"/>
    <property type="match status" value="1"/>
</dbReference>
<dbReference type="FunFam" id="3.90.79.10:FF:000079">
    <property type="entry name" value="mRNA decapping complex subunit 2"/>
    <property type="match status" value="1"/>
</dbReference>
<evidence type="ECO:0000313" key="12">
    <source>
        <dbReference type="Proteomes" id="UP000794436"/>
    </source>
</evidence>
<dbReference type="InterPro" id="IPR044099">
    <property type="entry name" value="Dcp2_NUDIX"/>
</dbReference>
<evidence type="ECO:0000256" key="4">
    <source>
        <dbReference type="ARBA" id="ARBA00022490"/>
    </source>
</evidence>
<evidence type="ECO:0000256" key="7">
    <source>
        <dbReference type="ARBA" id="ARBA00022884"/>
    </source>
</evidence>
<dbReference type="Proteomes" id="UP000794436">
    <property type="component" value="Unassembled WGS sequence"/>
</dbReference>
<dbReference type="InterPro" id="IPR020084">
    <property type="entry name" value="NUDIX_hydrolase_CS"/>
</dbReference>
<dbReference type="Pfam" id="PF05026">
    <property type="entry name" value="DCP2"/>
    <property type="match status" value="1"/>
</dbReference>
<keyword evidence="12" id="KW-1185">Reference proteome</keyword>
<dbReference type="GO" id="GO:0003723">
    <property type="term" value="F:RNA binding"/>
    <property type="evidence" value="ECO:0007669"/>
    <property type="project" value="UniProtKB-KW"/>
</dbReference>
<sequence>MGEQQKQRAKARGKGAPVPSMEEVMDELQSRFLVNLPVSELAASERLFFQIEQCYWFYEDFYADQFKHLQHLKLNEFAKLMFGHCPLLRPLAHQCENMFQDFKVYQSQVPVVGCMLVNAQRTKVLLVRNWKGTSWSFPRGKVNQSESDIECARREVMEECGYDVGETLSDKQYIEFVQNEQRMRMYIATNVPEDYRFAPQTRKEISLIQFFEFDSLPKKTWCVLPFMPRLRRWLNRDKSGRDKNGNGATTVKGRASSAPRNRPTAVAPTPEKKKVINERSISTPHGRPVARKGRGHFGTEFETATSYDGVNDETFGQKTAGFSVDEMFSVNERLTGQKFEYDGNPHDFGKPSTAGGASRGVFHYGPQSRGVVPPQILRRPSSSSQTPTSSGDESPSSPSEPRSKSSFPVFTFDTVDIMACVN</sequence>
<dbReference type="Pfam" id="PF00293">
    <property type="entry name" value="NUDIX"/>
    <property type="match status" value="1"/>
</dbReference>
<dbReference type="SUPFAM" id="SSF55811">
    <property type="entry name" value="Nudix"/>
    <property type="match status" value="1"/>
</dbReference>
<dbReference type="CDD" id="cd03672">
    <property type="entry name" value="NUDIX_Dcp2p_Nudt20"/>
    <property type="match status" value="1"/>
</dbReference>
<comment type="subcellular location">
    <subcellularLocation>
        <location evidence="2">Cytoplasm</location>
    </subcellularLocation>
</comment>
<protein>
    <recommendedName>
        <fullName evidence="10">Nudix hydrolase domain-containing protein</fullName>
    </recommendedName>
</protein>
<comment type="similarity">
    <text evidence="3">Belongs to the Nudix hydrolase family. DCP2 subfamily.</text>
</comment>
<evidence type="ECO:0000259" key="10">
    <source>
        <dbReference type="PROSITE" id="PS51462"/>
    </source>
</evidence>
<gene>
    <name evidence="11" type="ORF">Poli38472_000497</name>
</gene>
<name>A0A8K1CCU3_PYTOL</name>
<feature type="domain" description="Nudix hydrolase" evidence="10">
    <location>
        <begin position="107"/>
        <end position="235"/>
    </location>
</feature>
<evidence type="ECO:0000256" key="5">
    <source>
        <dbReference type="ARBA" id="ARBA00022723"/>
    </source>
</evidence>
<dbReference type="InterPro" id="IPR036189">
    <property type="entry name" value="DCP2_BoxA_sf"/>
</dbReference>